<protein>
    <submittedName>
        <fullName evidence="1">Uncharacterized protein</fullName>
    </submittedName>
</protein>
<organism evidence="1 2">
    <name type="scientific">Pseudomonas lundensis</name>
    <dbReference type="NCBI Taxonomy" id="86185"/>
    <lineage>
        <taxon>Bacteria</taxon>
        <taxon>Pseudomonadati</taxon>
        <taxon>Pseudomonadota</taxon>
        <taxon>Gammaproteobacteria</taxon>
        <taxon>Pseudomonadales</taxon>
        <taxon>Pseudomonadaceae</taxon>
        <taxon>Pseudomonas</taxon>
    </lineage>
</organism>
<gene>
    <name evidence="1" type="ORF">PLUA15_240300</name>
</gene>
<evidence type="ECO:0000313" key="2">
    <source>
        <dbReference type="Proteomes" id="UP000219564"/>
    </source>
</evidence>
<proteinExistence type="predicted"/>
<reference evidence="1 2" key="1">
    <citation type="submission" date="2017-08" db="EMBL/GenBank/DDBJ databases">
        <authorList>
            <person name="Chaillou S."/>
        </authorList>
    </citation>
    <scope>NUCLEOTIDE SEQUENCE [LARGE SCALE GENOMIC DNA]</scope>
    <source>
        <strain evidence="1 2">MFPA15A1205</strain>
    </source>
</reference>
<dbReference type="AlphaFoldDB" id="A0AAX2H9B5"/>
<dbReference type="EMBL" id="OBKZ01000017">
    <property type="protein sequence ID" value="SOB52887.1"/>
    <property type="molecule type" value="Genomic_DNA"/>
</dbReference>
<accession>A0AAX2H9B5</accession>
<sequence length="104" mass="11366">MIPSERIHAGLDIHPPKRNINVANAQQLSSAASNSQPGDRLFGRLLTSSHTCASRQKLTLPPDSGVEKTAHTGVCYTHGYAFAAINDFTDRGSHVQRTRQSLER</sequence>
<evidence type="ECO:0000313" key="1">
    <source>
        <dbReference type="EMBL" id="SOB52887.1"/>
    </source>
</evidence>
<name>A0AAX2H9B5_9PSED</name>
<comment type="caution">
    <text evidence="1">The sequence shown here is derived from an EMBL/GenBank/DDBJ whole genome shotgun (WGS) entry which is preliminary data.</text>
</comment>
<dbReference type="Proteomes" id="UP000219564">
    <property type="component" value="Unassembled WGS sequence"/>
</dbReference>